<reference evidence="2 3" key="1">
    <citation type="submission" date="2011-11" db="EMBL/GenBank/DDBJ databases">
        <title>The Noncontiguous Finished genome of Desulfosporosinus youngiae DSM 17734.</title>
        <authorList>
            <consortium name="US DOE Joint Genome Institute (JGI-PGF)"/>
            <person name="Lucas S."/>
            <person name="Han J."/>
            <person name="Lapidus A."/>
            <person name="Cheng J.-F."/>
            <person name="Goodwin L."/>
            <person name="Pitluck S."/>
            <person name="Peters L."/>
            <person name="Ovchinnikova G."/>
            <person name="Lu M."/>
            <person name="Land M.L."/>
            <person name="Hauser L."/>
            <person name="Pester M."/>
            <person name="Spring S."/>
            <person name="Ollivier B."/>
            <person name="Rattei T."/>
            <person name="Klenk H.-P."/>
            <person name="Wagner M."/>
            <person name="Loy A."/>
            <person name="Woyke T.J."/>
        </authorList>
    </citation>
    <scope>NUCLEOTIDE SEQUENCE [LARGE SCALE GENOMIC DNA]</scope>
    <source>
        <strain evidence="2 3">DSM 17734</strain>
    </source>
</reference>
<evidence type="ECO:0000313" key="3">
    <source>
        <dbReference type="Proteomes" id="UP000005104"/>
    </source>
</evidence>
<feature type="transmembrane region" description="Helical" evidence="1">
    <location>
        <begin position="224"/>
        <end position="247"/>
    </location>
</feature>
<gene>
    <name evidence="2" type="ORF">DesyoDRAFT_3612</name>
</gene>
<dbReference type="InterPro" id="IPR007059">
    <property type="entry name" value="DmsC"/>
</dbReference>
<feature type="transmembrane region" description="Helical" evidence="1">
    <location>
        <begin position="6"/>
        <end position="28"/>
    </location>
</feature>
<organism evidence="2 3">
    <name type="scientific">Desulfosporosinus youngiae DSM 17734</name>
    <dbReference type="NCBI Taxonomy" id="768710"/>
    <lineage>
        <taxon>Bacteria</taxon>
        <taxon>Bacillati</taxon>
        <taxon>Bacillota</taxon>
        <taxon>Clostridia</taxon>
        <taxon>Eubacteriales</taxon>
        <taxon>Desulfitobacteriaceae</taxon>
        <taxon>Desulfosporosinus</taxon>
    </lineage>
</organism>
<keyword evidence="1" id="KW-0472">Membrane</keyword>
<evidence type="ECO:0000256" key="1">
    <source>
        <dbReference type="SAM" id="Phobius"/>
    </source>
</evidence>
<accession>H5Y5M7</accession>
<dbReference type="PANTHER" id="PTHR38095">
    <property type="entry name" value="ANAEROBIC DIMETHYL SULFOXIDE REDUCTASE CHAIN YNFH"/>
    <property type="match status" value="1"/>
</dbReference>
<dbReference type="Pfam" id="PF04976">
    <property type="entry name" value="DmsC"/>
    <property type="match status" value="1"/>
</dbReference>
<keyword evidence="3" id="KW-1185">Reference proteome</keyword>
<feature type="transmembrane region" description="Helical" evidence="1">
    <location>
        <begin position="88"/>
        <end position="105"/>
    </location>
</feature>
<dbReference type="OrthoDB" id="2083322at2"/>
<proteinExistence type="predicted"/>
<dbReference type="GO" id="GO:0019645">
    <property type="term" value="P:anaerobic electron transport chain"/>
    <property type="evidence" value="ECO:0007669"/>
    <property type="project" value="InterPro"/>
</dbReference>
<keyword evidence="1" id="KW-1133">Transmembrane helix</keyword>
<dbReference type="GO" id="GO:0005886">
    <property type="term" value="C:plasma membrane"/>
    <property type="evidence" value="ECO:0007669"/>
    <property type="project" value="TreeGrafter"/>
</dbReference>
<dbReference type="GO" id="GO:0009390">
    <property type="term" value="C:dimethyl sulfoxide reductase complex"/>
    <property type="evidence" value="ECO:0007669"/>
    <property type="project" value="TreeGrafter"/>
</dbReference>
<evidence type="ECO:0000313" key="2">
    <source>
        <dbReference type="EMBL" id="EHQ90614.1"/>
    </source>
</evidence>
<feature type="transmembrane region" description="Helical" evidence="1">
    <location>
        <begin position="148"/>
        <end position="169"/>
    </location>
</feature>
<protein>
    <submittedName>
        <fullName evidence="2">DMSO reductase anchor subunit</fullName>
    </submittedName>
</protein>
<feature type="transmembrane region" description="Helical" evidence="1">
    <location>
        <begin position="114"/>
        <end position="136"/>
    </location>
</feature>
<dbReference type="GO" id="GO:0009389">
    <property type="term" value="F:dimethyl sulfoxide reductase activity"/>
    <property type="evidence" value="ECO:0007669"/>
    <property type="project" value="TreeGrafter"/>
</dbReference>
<feature type="transmembrane region" description="Helical" evidence="1">
    <location>
        <begin position="259"/>
        <end position="284"/>
    </location>
</feature>
<sequence>MFAEEWPLMMFTLLSQLAIGTYIMLFLIRLMLAKDNASSASQLTKSGLMLTGPVMAAALVFSLFHLGTPLGAVRSILNLGSSWLSREIITAGGFLVFWLISYQAFRKGKSGKGLGIVTSLIGLAAIFCMASIYSSSIRPAWTSLNTYIAFYGATFALGSAGALTLVSLAAQGKPSEQARKILKTVVLVLGAAIVVPLLYLPVFISGLSSGVPAAQASAQLLSGTYLAPIVIRALLSLAGVVLLFLGLKKQAPLSPNQVLTALVLVLAGEFIGRYVFYGAAVSIFTGHSLI</sequence>
<dbReference type="RefSeq" id="WP_007785096.1">
    <property type="nucleotide sequence ID" value="NZ_CM001441.1"/>
</dbReference>
<dbReference type="EMBL" id="CM001441">
    <property type="protein sequence ID" value="EHQ90614.1"/>
    <property type="molecule type" value="Genomic_DNA"/>
</dbReference>
<dbReference type="eggNOG" id="COG3302">
    <property type="taxonomic scope" value="Bacteria"/>
</dbReference>
<dbReference type="STRING" id="768710.DesyoDRAFT_3612"/>
<name>H5Y5M7_9FIRM</name>
<dbReference type="Proteomes" id="UP000005104">
    <property type="component" value="Chromosome"/>
</dbReference>
<keyword evidence="1" id="KW-0812">Transmembrane</keyword>
<dbReference type="HOGENOM" id="CLU_064909_1_1_9"/>
<feature type="transmembrane region" description="Helical" evidence="1">
    <location>
        <begin position="48"/>
        <end position="68"/>
    </location>
</feature>
<dbReference type="PANTHER" id="PTHR38095:SF1">
    <property type="entry name" value="ANAEROBIC DIMETHYL SULFOXIDE REDUCTASE CHAIN YNFH"/>
    <property type="match status" value="1"/>
</dbReference>
<dbReference type="AlphaFoldDB" id="H5Y5M7"/>
<feature type="transmembrane region" description="Helical" evidence="1">
    <location>
        <begin position="181"/>
        <end position="204"/>
    </location>
</feature>